<feature type="compositionally biased region" description="Polar residues" evidence="8">
    <location>
        <begin position="7"/>
        <end position="22"/>
    </location>
</feature>
<evidence type="ECO:0000313" key="10">
    <source>
        <dbReference type="Proteomes" id="UP000032304"/>
    </source>
</evidence>
<evidence type="ECO:0000256" key="3">
    <source>
        <dbReference type="ARBA" id="ARBA00022475"/>
    </source>
</evidence>
<dbReference type="GO" id="GO:0048367">
    <property type="term" value="P:shoot system development"/>
    <property type="evidence" value="ECO:0007669"/>
    <property type="project" value="UniProtKB-ARBA"/>
</dbReference>
<keyword evidence="6" id="KW-0472">Membrane</keyword>
<evidence type="ECO:0000256" key="4">
    <source>
        <dbReference type="ARBA" id="ARBA00022692"/>
    </source>
</evidence>
<keyword evidence="4" id="KW-0812">Transmembrane</keyword>
<dbReference type="GO" id="GO:0005886">
    <property type="term" value="C:plasma membrane"/>
    <property type="evidence" value="ECO:0007669"/>
    <property type="project" value="UniProtKB-SubCell"/>
</dbReference>
<evidence type="ECO:0000256" key="1">
    <source>
        <dbReference type="ARBA" id="ARBA00004162"/>
    </source>
</evidence>
<evidence type="ECO:0000256" key="7">
    <source>
        <dbReference type="ARBA" id="ARBA00024340"/>
    </source>
</evidence>
<accession>A0A0D2VJ74</accession>
<dbReference type="Pfam" id="PF08137">
    <property type="entry name" value="DVL"/>
    <property type="match status" value="1"/>
</dbReference>
<proteinExistence type="inferred from homology"/>
<dbReference type="EMBL" id="CM001752">
    <property type="protein sequence ID" value="KJB83134.1"/>
    <property type="molecule type" value="Genomic_DNA"/>
</dbReference>
<dbReference type="eggNOG" id="ENOG502SCQN">
    <property type="taxonomic scope" value="Eukaryota"/>
</dbReference>
<evidence type="ECO:0000256" key="6">
    <source>
        <dbReference type="ARBA" id="ARBA00023136"/>
    </source>
</evidence>
<organism evidence="9 10">
    <name type="scientific">Gossypium raimondii</name>
    <name type="common">Peruvian cotton</name>
    <name type="synonym">Gossypium klotzschianum subsp. raimondii</name>
    <dbReference type="NCBI Taxonomy" id="29730"/>
    <lineage>
        <taxon>Eukaryota</taxon>
        <taxon>Viridiplantae</taxon>
        <taxon>Streptophyta</taxon>
        <taxon>Embryophyta</taxon>
        <taxon>Tracheophyta</taxon>
        <taxon>Spermatophyta</taxon>
        <taxon>Magnoliopsida</taxon>
        <taxon>eudicotyledons</taxon>
        <taxon>Gunneridae</taxon>
        <taxon>Pentapetalae</taxon>
        <taxon>rosids</taxon>
        <taxon>malvids</taxon>
        <taxon>Malvales</taxon>
        <taxon>Malvaceae</taxon>
        <taxon>Malvoideae</taxon>
        <taxon>Gossypium</taxon>
    </lineage>
</organism>
<keyword evidence="10" id="KW-1185">Reference proteome</keyword>
<comment type="subcellular location">
    <subcellularLocation>
        <location evidence="1">Cell membrane</location>
        <topology evidence="1">Single-pass membrane protein</topology>
    </subcellularLocation>
</comment>
<dbReference type="InterPro" id="IPR051525">
    <property type="entry name" value="DVL_RTFL_regulatory"/>
</dbReference>
<dbReference type="AlphaFoldDB" id="A0A0D2VJ74"/>
<feature type="region of interest" description="Disordered" evidence="8">
    <location>
        <begin position="1"/>
        <end position="33"/>
    </location>
</feature>
<keyword evidence="3" id="KW-1003">Cell membrane</keyword>
<evidence type="ECO:0000256" key="5">
    <source>
        <dbReference type="ARBA" id="ARBA00022989"/>
    </source>
</evidence>
<keyword evidence="2" id="KW-0217">Developmental protein</keyword>
<dbReference type="PANTHER" id="PTHR33102">
    <property type="entry name" value="DVL19-RELATED-RELATED"/>
    <property type="match status" value="1"/>
</dbReference>
<name>A0A0D2VJ74_GOSRA</name>
<keyword evidence="5" id="KW-1133">Transmembrane helix</keyword>
<evidence type="ECO:0000313" key="9">
    <source>
        <dbReference type="EMBL" id="KJB83134.1"/>
    </source>
</evidence>
<comment type="similarity">
    <text evidence="7">Belongs to the DVL/RTFL small polypeptides family.</text>
</comment>
<dbReference type="Gramene" id="KJB83134">
    <property type="protein sequence ID" value="KJB83134"/>
    <property type="gene ID" value="B456_013G231100"/>
</dbReference>
<dbReference type="OMA" id="FCSARMD"/>
<gene>
    <name evidence="9" type="ORF">B456_013G231100</name>
</gene>
<sequence>MSAIPNFLSSSKSTLRCCSKSQNPREKPSFKTRCSSMAKQQKTRFYILRRCITMLLCWHEPS</sequence>
<protein>
    <submittedName>
        <fullName evidence="9">Uncharacterized protein</fullName>
    </submittedName>
</protein>
<dbReference type="GO" id="GO:0008285">
    <property type="term" value="P:negative regulation of cell population proliferation"/>
    <property type="evidence" value="ECO:0007669"/>
    <property type="project" value="InterPro"/>
</dbReference>
<dbReference type="Proteomes" id="UP000032304">
    <property type="component" value="Chromosome 13"/>
</dbReference>
<dbReference type="InterPro" id="IPR012552">
    <property type="entry name" value="DVL"/>
</dbReference>
<evidence type="ECO:0000256" key="8">
    <source>
        <dbReference type="SAM" id="MobiDB-lite"/>
    </source>
</evidence>
<evidence type="ECO:0000256" key="2">
    <source>
        <dbReference type="ARBA" id="ARBA00022473"/>
    </source>
</evidence>
<reference evidence="9 10" key="1">
    <citation type="journal article" date="2012" name="Nature">
        <title>Repeated polyploidization of Gossypium genomes and the evolution of spinnable cotton fibres.</title>
        <authorList>
            <person name="Paterson A.H."/>
            <person name="Wendel J.F."/>
            <person name="Gundlach H."/>
            <person name="Guo H."/>
            <person name="Jenkins J."/>
            <person name="Jin D."/>
            <person name="Llewellyn D."/>
            <person name="Showmaker K.C."/>
            <person name="Shu S."/>
            <person name="Udall J."/>
            <person name="Yoo M.J."/>
            <person name="Byers R."/>
            <person name="Chen W."/>
            <person name="Doron-Faigenboim A."/>
            <person name="Duke M.V."/>
            <person name="Gong L."/>
            <person name="Grimwood J."/>
            <person name="Grover C."/>
            <person name="Grupp K."/>
            <person name="Hu G."/>
            <person name="Lee T.H."/>
            <person name="Li J."/>
            <person name="Lin L."/>
            <person name="Liu T."/>
            <person name="Marler B.S."/>
            <person name="Page J.T."/>
            <person name="Roberts A.W."/>
            <person name="Romanel E."/>
            <person name="Sanders W.S."/>
            <person name="Szadkowski E."/>
            <person name="Tan X."/>
            <person name="Tang H."/>
            <person name="Xu C."/>
            <person name="Wang J."/>
            <person name="Wang Z."/>
            <person name="Zhang D."/>
            <person name="Zhang L."/>
            <person name="Ashrafi H."/>
            <person name="Bedon F."/>
            <person name="Bowers J.E."/>
            <person name="Brubaker C.L."/>
            <person name="Chee P.W."/>
            <person name="Das S."/>
            <person name="Gingle A.R."/>
            <person name="Haigler C.H."/>
            <person name="Harker D."/>
            <person name="Hoffmann L.V."/>
            <person name="Hovav R."/>
            <person name="Jones D.C."/>
            <person name="Lemke C."/>
            <person name="Mansoor S."/>
            <person name="ur Rahman M."/>
            <person name="Rainville L.N."/>
            <person name="Rambani A."/>
            <person name="Reddy U.K."/>
            <person name="Rong J.K."/>
            <person name="Saranga Y."/>
            <person name="Scheffler B.E."/>
            <person name="Scheffler J.A."/>
            <person name="Stelly D.M."/>
            <person name="Triplett B.A."/>
            <person name="Van Deynze A."/>
            <person name="Vaslin M.F."/>
            <person name="Waghmare V.N."/>
            <person name="Walford S.A."/>
            <person name="Wright R.J."/>
            <person name="Zaki E.A."/>
            <person name="Zhang T."/>
            <person name="Dennis E.S."/>
            <person name="Mayer K.F."/>
            <person name="Peterson D.G."/>
            <person name="Rokhsar D.S."/>
            <person name="Wang X."/>
            <person name="Schmutz J."/>
        </authorList>
    </citation>
    <scope>NUCLEOTIDE SEQUENCE [LARGE SCALE GENOMIC DNA]</scope>
</reference>